<evidence type="ECO:0000256" key="1">
    <source>
        <dbReference type="ARBA" id="ARBA00022741"/>
    </source>
</evidence>
<dbReference type="InterPro" id="IPR000719">
    <property type="entry name" value="Prot_kinase_dom"/>
</dbReference>
<feature type="domain" description="Protein kinase" evidence="4">
    <location>
        <begin position="165"/>
        <end position="413"/>
    </location>
</feature>
<keyword evidence="6" id="KW-1185">Reference proteome</keyword>
<accession>A0A8H6YFM9</accession>
<organism evidence="5 6">
    <name type="scientific">Mycena venus</name>
    <dbReference type="NCBI Taxonomy" id="2733690"/>
    <lineage>
        <taxon>Eukaryota</taxon>
        <taxon>Fungi</taxon>
        <taxon>Dikarya</taxon>
        <taxon>Basidiomycota</taxon>
        <taxon>Agaricomycotina</taxon>
        <taxon>Agaricomycetes</taxon>
        <taxon>Agaricomycetidae</taxon>
        <taxon>Agaricales</taxon>
        <taxon>Marasmiineae</taxon>
        <taxon>Mycenaceae</taxon>
        <taxon>Mycena</taxon>
    </lineage>
</organism>
<evidence type="ECO:0000259" key="4">
    <source>
        <dbReference type="PROSITE" id="PS50011"/>
    </source>
</evidence>
<dbReference type="InterPro" id="IPR011009">
    <property type="entry name" value="Kinase-like_dom_sf"/>
</dbReference>
<dbReference type="EMBL" id="JACAZI010000005">
    <property type="protein sequence ID" value="KAF7360303.1"/>
    <property type="molecule type" value="Genomic_DNA"/>
</dbReference>
<dbReference type="PANTHER" id="PTHR44329:SF298">
    <property type="entry name" value="MIXED LINEAGE KINASE DOMAIN-LIKE PROTEIN"/>
    <property type="match status" value="1"/>
</dbReference>
<feature type="region of interest" description="Disordered" evidence="3">
    <location>
        <begin position="463"/>
        <end position="488"/>
    </location>
</feature>
<keyword evidence="5" id="KW-0418">Kinase</keyword>
<dbReference type="InterPro" id="IPR001245">
    <property type="entry name" value="Ser-Thr/Tyr_kinase_cat_dom"/>
</dbReference>
<dbReference type="PROSITE" id="PS50011">
    <property type="entry name" value="PROTEIN_KINASE_DOM"/>
    <property type="match status" value="1"/>
</dbReference>
<name>A0A8H6YFM9_9AGAR</name>
<protein>
    <submittedName>
        <fullName evidence="5">Protein kinase domain-containing protein</fullName>
    </submittedName>
</protein>
<dbReference type="OrthoDB" id="4062651at2759"/>
<sequence length="488" mass="54976">MAKLISQIEQNFITYAFNLLSLDQLSQGQIGVIRDLLQQWVRWDILESLANYHSVVKTLFGILKNTLMPNSMWSSHAIAEEIFQRLSQDVHALHEQLVSIFCDSGSYRSFLALRGDLAQRLLDLLQDLLDSFPESSARPRLFKALVRLSRESGLRPTCLPLKGLLKVGQQVAAGGFGDIWKGVVHGQNVSVKMTRFFRDADVKAALQEFGREALIWRQLSHPNLLPFFGLYYLDQRLCLVSPWMSNGNVLEFLRDAPARIDRLSLILDVAKGLEYLHKMHVVHGDLKGVELVSPTSVCRLLLTRRVFSSPIQLQVLGGGTARYQAPELLMGETKNHFGSDVYAFACVCYEMLIGKVPYFEFPLDITQLVEPAIGAKTKESATDWDETISSRSRRSFQEWPLLPSIAAIEHRIFGDDVVAEQPMFFNKGLRSADLGPSLDDNAARENSLKEFARKLAARPPFRLVLPPKKPKGVRTRPYPNLAAGDTKR</sequence>
<comment type="caution">
    <text evidence="5">The sequence shown here is derived from an EMBL/GenBank/DDBJ whole genome shotgun (WGS) entry which is preliminary data.</text>
</comment>
<keyword evidence="5" id="KW-0808">Transferase</keyword>
<dbReference type="GO" id="GO:0005524">
    <property type="term" value="F:ATP binding"/>
    <property type="evidence" value="ECO:0007669"/>
    <property type="project" value="UniProtKB-KW"/>
</dbReference>
<evidence type="ECO:0000313" key="6">
    <source>
        <dbReference type="Proteomes" id="UP000620124"/>
    </source>
</evidence>
<proteinExistence type="predicted"/>
<reference evidence="5" key="1">
    <citation type="submission" date="2020-05" db="EMBL/GenBank/DDBJ databases">
        <title>Mycena genomes resolve the evolution of fungal bioluminescence.</title>
        <authorList>
            <person name="Tsai I.J."/>
        </authorList>
    </citation>
    <scope>NUCLEOTIDE SEQUENCE</scope>
    <source>
        <strain evidence="5">CCC161011</strain>
    </source>
</reference>
<evidence type="ECO:0000256" key="3">
    <source>
        <dbReference type="SAM" id="MobiDB-lite"/>
    </source>
</evidence>
<dbReference type="GO" id="GO:0004674">
    <property type="term" value="F:protein serine/threonine kinase activity"/>
    <property type="evidence" value="ECO:0007669"/>
    <property type="project" value="TreeGrafter"/>
</dbReference>
<keyword evidence="1" id="KW-0547">Nucleotide-binding</keyword>
<dbReference type="Gene3D" id="1.10.510.10">
    <property type="entry name" value="Transferase(Phosphotransferase) domain 1"/>
    <property type="match status" value="1"/>
</dbReference>
<dbReference type="Pfam" id="PF07714">
    <property type="entry name" value="PK_Tyr_Ser-Thr"/>
    <property type="match status" value="1"/>
</dbReference>
<dbReference type="InterPro" id="IPR051681">
    <property type="entry name" value="Ser/Thr_Kinases-Pseudokinases"/>
</dbReference>
<evidence type="ECO:0000256" key="2">
    <source>
        <dbReference type="ARBA" id="ARBA00022840"/>
    </source>
</evidence>
<dbReference type="SUPFAM" id="SSF56112">
    <property type="entry name" value="Protein kinase-like (PK-like)"/>
    <property type="match status" value="1"/>
</dbReference>
<dbReference type="Proteomes" id="UP000620124">
    <property type="component" value="Unassembled WGS sequence"/>
</dbReference>
<keyword evidence="2" id="KW-0067">ATP-binding</keyword>
<gene>
    <name evidence="5" type="ORF">MVEN_00759800</name>
</gene>
<dbReference type="PANTHER" id="PTHR44329">
    <property type="entry name" value="SERINE/THREONINE-PROTEIN KINASE TNNI3K-RELATED"/>
    <property type="match status" value="1"/>
</dbReference>
<evidence type="ECO:0000313" key="5">
    <source>
        <dbReference type="EMBL" id="KAF7360303.1"/>
    </source>
</evidence>
<dbReference type="AlphaFoldDB" id="A0A8H6YFM9"/>